<feature type="compositionally biased region" description="Basic and acidic residues" evidence="1">
    <location>
        <begin position="596"/>
        <end position="605"/>
    </location>
</feature>
<sequence>MTHRFSRVKRLESSVQFPIVIEDEYIDLTSIDYDNDSDDSGAAGNSAAFVQVKPGKSLMEKKLMEGTNDNFLGTDSLRDVQMMQLDVMPDGEKFDDCFQSGPLVRDNNEKSIVDHMVGVLRSPNGTTEAMQEHGQATRRKKIKTPGGAMYQKAMRFIAGSRKKSHGVINSNPVISCGSELSNTSSCGGDRIYRKAVLARVEKIATMTKSKTRNLSPIRIDGEGGGSNRVHPSSDRDSLEVLLNNLDREGPERSLETETVQAVLSEGMIEGVRRGRCRLEGSFDSNTVAEEDAARNQAHPTPIQSDVLSRHHTTSIIRQEHFESRPEVSLDAPTGQVARKKSRSKQPSQSNQDRNCFSTETEQRFVKPLRRSISPVRTRSPDGAMKVGPKVSPQNRESSAIEAGQAYRDIQPACTRGELLQRDYGSIAKRYQNPVEATQEMTAKIGGSRRNQDFFSMFDDTTEVSEVRSCDNFSTLSNHHNDSFPIVSPKSSEAFFSFELNGISSDRNLQKQILKEQPRSSLRISPNRSLRDRHEPVEGEERDETRQDDPDGRVEPGQPIDIIKIKPSDEHYLAEVIDVSGFSDERRFRRLVTVAEPHSRQQESRSRSPTGKGLRSMDSVSNKLINPKRSALKSSFSRSQSPLKRSVTLNLQGEESLSKTSLVTSSASQKQEQPKNKDLLEVDERVISYSGARREGTQFHGKDFRRSHSSSSQNNTSIEPSECAPTFDKFVSKPNADNETVRRKFLKSDYSQDCAKRVANNTSSSVSNLYNADEKREKANALCESAPQLYAQYENESHCGPLGQSEPREDPHGEDSVGDDYTTDNTNGSGSEETDSKISNQSLFESEDSDLDDLDVELYDSFAVPFLVRMLDKSFAWLEKSNDQFPCGGGSHSLLKETRKGPEDSKMSVVQPLFGVQEGFSQHNCTDNQNDVTYRSARPSPLTARTYKSPALNTFLKQEELVKSTKSLTPKISNTTTMRAGPANGQIALTETPQEAYIGRGYTASARDILESNHIYADQPQRKIEFHVGAGAGGQKKIDASECTESSTQCSTKTAVDKSTHASGRSKAKTFAERKAQIVAERNALRAVAIATMRQAEKGANSYSEARNGEKKSAVIKCPTSGVVSRSKPADHPLDPGSVNLPVRSTHMENAKKSRPISPEKQRGSDKSDTEKGECSSRPSYFQEKLKARLAHVRGLDTPELELPAESRNTLESTRFSRDPEDEVPKSQKSDIPIGNVRPDDYRSEKAASLSSAGSNRHRSFAGGPESMVSNSSRSRKSPPGSPQKRLSQKVNFFLKTIREDIAIGGENQNDFYASLTEDERLAALELAEKLRRRAATLKRRRKVRERRNPEATPHLPEMTSSNAL</sequence>
<evidence type="ECO:0000313" key="2">
    <source>
        <dbReference type="EMBL" id="CAG9282300.1"/>
    </source>
</evidence>
<feature type="region of interest" description="Disordered" evidence="1">
    <location>
        <begin position="215"/>
        <end position="235"/>
    </location>
</feature>
<feature type="compositionally biased region" description="Basic and acidic residues" evidence="1">
    <location>
        <begin position="691"/>
        <end position="705"/>
    </location>
</feature>
<feature type="compositionally biased region" description="Polar residues" evidence="1">
    <location>
        <begin position="297"/>
        <end position="306"/>
    </location>
</feature>
<feature type="region of interest" description="Disordered" evidence="1">
    <location>
        <begin position="1338"/>
        <end position="1364"/>
    </location>
</feature>
<feature type="compositionally biased region" description="Basic and acidic residues" evidence="1">
    <location>
        <begin position="1145"/>
        <end position="1174"/>
    </location>
</feature>
<feature type="region of interest" description="Disordered" evidence="1">
    <location>
        <begin position="1119"/>
        <end position="1180"/>
    </location>
</feature>
<feature type="compositionally biased region" description="Basic and acidic residues" evidence="1">
    <location>
        <begin position="528"/>
        <end position="553"/>
    </location>
</feature>
<feature type="compositionally biased region" description="Basic and acidic residues" evidence="1">
    <location>
        <begin position="1214"/>
        <end position="1228"/>
    </location>
</feature>
<dbReference type="Proteomes" id="UP000836788">
    <property type="component" value="Chromosome 16"/>
</dbReference>
<feature type="compositionally biased region" description="Polar residues" evidence="1">
    <location>
        <begin position="631"/>
        <end position="670"/>
    </location>
</feature>
<feature type="compositionally biased region" description="Basic and acidic residues" evidence="1">
    <location>
        <begin position="317"/>
        <end position="327"/>
    </location>
</feature>
<feature type="compositionally biased region" description="Polar residues" evidence="1">
    <location>
        <begin position="822"/>
        <end position="840"/>
    </location>
</feature>
<dbReference type="EMBL" id="OU594957">
    <property type="protein sequence ID" value="CAG9282300.1"/>
    <property type="molecule type" value="Genomic_DNA"/>
</dbReference>
<feature type="region of interest" description="Disordered" evidence="1">
    <location>
        <begin position="514"/>
        <end position="560"/>
    </location>
</feature>
<reference evidence="2" key="1">
    <citation type="submission" date="2022-02" db="EMBL/GenBank/DDBJ databases">
        <authorList>
            <person name="Giguere J D."/>
        </authorList>
    </citation>
    <scope>NUCLEOTIDE SEQUENCE</scope>
    <source>
        <strain evidence="2">CCAP 1055/1</strain>
    </source>
</reference>
<protein>
    <submittedName>
        <fullName evidence="2">Uncharacterized protein</fullName>
    </submittedName>
</protein>
<evidence type="ECO:0000256" key="1">
    <source>
        <dbReference type="SAM" id="MobiDB-lite"/>
    </source>
</evidence>
<gene>
    <name evidence="2" type="ORF">PTTT1_LOCUS19193</name>
</gene>
<feature type="region of interest" description="Disordered" evidence="1">
    <location>
        <begin position="796"/>
        <end position="843"/>
    </location>
</feature>
<accession>A0A8J9S7V8</accession>
<proteinExistence type="predicted"/>
<feature type="region of interest" description="Disordered" evidence="1">
    <location>
        <begin position="592"/>
        <end position="678"/>
    </location>
</feature>
<organism evidence="2">
    <name type="scientific">Phaeodactylum tricornutum</name>
    <name type="common">Diatom</name>
    <dbReference type="NCBI Taxonomy" id="2850"/>
    <lineage>
        <taxon>Eukaryota</taxon>
        <taxon>Sar</taxon>
        <taxon>Stramenopiles</taxon>
        <taxon>Ochrophyta</taxon>
        <taxon>Bacillariophyta</taxon>
        <taxon>Bacillariophyceae</taxon>
        <taxon>Bacillariophycidae</taxon>
        <taxon>Naviculales</taxon>
        <taxon>Phaeodactylaceae</taxon>
        <taxon>Phaeodactylum</taxon>
    </lineage>
</organism>
<feature type="compositionally biased region" description="Low complexity" evidence="1">
    <location>
        <begin position="708"/>
        <end position="720"/>
    </location>
</feature>
<feature type="compositionally biased region" description="Polar residues" evidence="1">
    <location>
        <begin position="350"/>
        <end position="359"/>
    </location>
</feature>
<feature type="compositionally biased region" description="Basic and acidic residues" evidence="1">
    <location>
        <begin position="805"/>
        <end position="814"/>
    </location>
</feature>
<name>A0A8J9S7V8_PHATR</name>
<feature type="region of interest" description="Disordered" evidence="1">
    <location>
        <begin position="1192"/>
        <end position="1288"/>
    </location>
</feature>
<feature type="compositionally biased region" description="Polar residues" evidence="1">
    <location>
        <begin position="518"/>
        <end position="527"/>
    </location>
</feature>
<feature type="region of interest" description="Disordered" evidence="1">
    <location>
        <begin position="691"/>
        <end position="722"/>
    </location>
</feature>
<feature type="region of interest" description="Disordered" evidence="1">
    <location>
        <begin position="289"/>
        <end position="395"/>
    </location>
</feature>